<evidence type="ECO:0000313" key="3">
    <source>
        <dbReference type="EMBL" id="KAF5234216.1"/>
    </source>
</evidence>
<keyword evidence="2" id="KW-0732">Signal</keyword>
<evidence type="ECO:0000313" key="4">
    <source>
        <dbReference type="Proteomes" id="UP000573603"/>
    </source>
</evidence>
<dbReference type="EMBL" id="JABEVY010000393">
    <property type="protein sequence ID" value="KAF5234216.1"/>
    <property type="molecule type" value="Genomic_DNA"/>
</dbReference>
<feature type="region of interest" description="Disordered" evidence="1">
    <location>
        <begin position="36"/>
        <end position="62"/>
    </location>
</feature>
<gene>
    <name evidence="3" type="ORF">FANTH_12216</name>
</gene>
<evidence type="ECO:0000256" key="1">
    <source>
        <dbReference type="SAM" id="MobiDB-lite"/>
    </source>
</evidence>
<proteinExistence type="predicted"/>
<protein>
    <submittedName>
        <fullName evidence="3">Uncharacterized protein</fullName>
    </submittedName>
</protein>
<name>A0A8H5DSU3_9HYPO</name>
<dbReference type="Proteomes" id="UP000573603">
    <property type="component" value="Unassembled WGS sequence"/>
</dbReference>
<keyword evidence="4" id="KW-1185">Reference proteome</keyword>
<sequence>MQASKFLSFFALFVASASALAPPAVFQRELLEKRELGPRQATPPNSPSLFEGEEEEEEEETNNIKYESLNPRLFHGFNEVGQNYQGLYLHWKLPQLYRATAEVSAGAEEFKKECFTNDFLSLEKLCEAEGGARCNADASNATTGDISELGPEIDIEVDVSPFVDAEKPSEGQEDMFLGNKISVYADGAQPPNSDEDEKKSVPLSILNSSNPLFADFQPHNSNVFSMADTFSYQHDLGNGKSETRTLTEANADYFIRGWVYGAKLDVFSAKSKTNGEILKELGLELTDGDELYAIYGATWRKETAPENKAHGLANLFTQQMPGLVGYSPLDSFRAWASTREAPESFQWQNDTKLDSSLTGTPKSFSDLLYEMETFTKISPRNPDNYRAQRDRALLQAFTVSSLGYVEKLIDKGDQTNSKKPQPKVKVSFIPSHTQKLPLAGLGKWDLFAEWWKVKTSEQSMAEVDLNALRPSSSDAVRPIAEKTPSELFYQRREPTMTVARAVSAWNIRQVYPKGEDQETKAVFTAEAKATDNLEDSSYNAMEFHRPKMNAVVFTTMQELVREWVRIGSKDDQHAPKRTTKPSIVNPPYESRTL</sequence>
<comment type="caution">
    <text evidence="3">The sequence shown here is derived from an EMBL/GenBank/DDBJ whole genome shotgun (WGS) entry which is preliminary data.</text>
</comment>
<reference evidence="3 4" key="1">
    <citation type="journal article" date="2020" name="BMC Genomics">
        <title>Correction to: Identification and distribution of gene clusters required for synthesis of sphingolipid metabolism inhibitors in diverse species of the filamentous fungus Fusarium.</title>
        <authorList>
            <person name="Kim H.S."/>
            <person name="Lohmar J.M."/>
            <person name="Busman M."/>
            <person name="Brown D.W."/>
            <person name="Naumann T.A."/>
            <person name="Divon H.H."/>
            <person name="Lysoe E."/>
            <person name="Uhlig S."/>
            <person name="Proctor R.H."/>
        </authorList>
    </citation>
    <scope>NUCLEOTIDE SEQUENCE [LARGE SCALE GENOMIC DNA]</scope>
    <source>
        <strain evidence="3 4">NRRL 25214</strain>
    </source>
</reference>
<feature type="region of interest" description="Disordered" evidence="1">
    <location>
        <begin position="569"/>
        <end position="593"/>
    </location>
</feature>
<feature type="compositionally biased region" description="Acidic residues" evidence="1">
    <location>
        <begin position="51"/>
        <end position="61"/>
    </location>
</feature>
<dbReference type="AlphaFoldDB" id="A0A8H5DSU3"/>
<organism evidence="3 4">
    <name type="scientific">Fusarium anthophilum</name>
    <dbReference type="NCBI Taxonomy" id="48485"/>
    <lineage>
        <taxon>Eukaryota</taxon>
        <taxon>Fungi</taxon>
        <taxon>Dikarya</taxon>
        <taxon>Ascomycota</taxon>
        <taxon>Pezizomycotina</taxon>
        <taxon>Sordariomycetes</taxon>
        <taxon>Hypocreomycetidae</taxon>
        <taxon>Hypocreales</taxon>
        <taxon>Nectriaceae</taxon>
        <taxon>Fusarium</taxon>
        <taxon>Fusarium fujikuroi species complex</taxon>
    </lineage>
</organism>
<accession>A0A8H5DSU3</accession>
<evidence type="ECO:0000256" key="2">
    <source>
        <dbReference type="SAM" id="SignalP"/>
    </source>
</evidence>
<feature type="chain" id="PRO_5034634335" evidence="2">
    <location>
        <begin position="20"/>
        <end position="593"/>
    </location>
</feature>
<feature type="signal peptide" evidence="2">
    <location>
        <begin position="1"/>
        <end position="19"/>
    </location>
</feature>